<organism evidence="9 10">
    <name type="scientific">Ceratotherium simum simum</name>
    <name type="common">Southern white rhinoceros</name>
    <dbReference type="NCBI Taxonomy" id="73337"/>
    <lineage>
        <taxon>Eukaryota</taxon>
        <taxon>Metazoa</taxon>
        <taxon>Chordata</taxon>
        <taxon>Craniata</taxon>
        <taxon>Vertebrata</taxon>
        <taxon>Euteleostomi</taxon>
        <taxon>Mammalia</taxon>
        <taxon>Eutheria</taxon>
        <taxon>Laurasiatheria</taxon>
        <taxon>Perissodactyla</taxon>
        <taxon>Rhinocerotidae</taxon>
        <taxon>Ceratotherium</taxon>
    </lineage>
</organism>
<name>A0ABM1CXW5_CERSS</name>
<evidence type="ECO:0000313" key="10">
    <source>
        <dbReference type="RefSeq" id="XP_014644396.1"/>
    </source>
</evidence>
<keyword evidence="3" id="KW-0238">DNA-binding</keyword>
<dbReference type="Proteomes" id="UP000694910">
    <property type="component" value="Unplaced"/>
</dbReference>
<dbReference type="SMART" id="SM00353">
    <property type="entry name" value="HLH"/>
    <property type="match status" value="1"/>
</dbReference>
<keyword evidence="5" id="KW-0539">Nucleus</keyword>
<accession>A0ABM1CXW5</accession>
<dbReference type="PANTHER" id="PTHR11969:SF4">
    <property type="entry name" value="MAX DIMERIZATION PROTEIN 4"/>
    <property type="match status" value="1"/>
</dbReference>
<evidence type="ECO:0000256" key="3">
    <source>
        <dbReference type="ARBA" id="ARBA00023125"/>
    </source>
</evidence>
<keyword evidence="4" id="KW-0804">Transcription</keyword>
<protein>
    <submittedName>
        <fullName evidence="10">Max dimerization protein 4</fullName>
    </submittedName>
</protein>
<evidence type="ECO:0000256" key="7">
    <source>
        <dbReference type="SAM" id="MobiDB-lite"/>
    </source>
</evidence>
<feature type="region of interest" description="Disordered" evidence="7">
    <location>
        <begin position="1"/>
        <end position="41"/>
    </location>
</feature>
<evidence type="ECO:0000256" key="4">
    <source>
        <dbReference type="ARBA" id="ARBA00023163"/>
    </source>
</evidence>
<comment type="subcellular location">
    <subcellularLocation>
        <location evidence="1">Nucleus</location>
    </subcellularLocation>
</comment>
<keyword evidence="6" id="KW-0175">Coiled coil</keyword>
<dbReference type="Pfam" id="PF00010">
    <property type="entry name" value="HLH"/>
    <property type="match status" value="1"/>
</dbReference>
<dbReference type="PANTHER" id="PTHR11969">
    <property type="entry name" value="MAX DIMERIZATION, MAD"/>
    <property type="match status" value="1"/>
</dbReference>
<reference evidence="10" key="1">
    <citation type="submission" date="2025-08" db="UniProtKB">
        <authorList>
            <consortium name="RefSeq"/>
        </authorList>
    </citation>
    <scope>IDENTIFICATION</scope>
</reference>
<dbReference type="CDD" id="cd18929">
    <property type="entry name" value="bHLHzip_Mad4"/>
    <property type="match status" value="1"/>
</dbReference>
<dbReference type="RefSeq" id="XP_014644396.1">
    <property type="nucleotide sequence ID" value="XM_014788910.1"/>
</dbReference>
<evidence type="ECO:0000313" key="9">
    <source>
        <dbReference type="Proteomes" id="UP000694910"/>
    </source>
</evidence>
<dbReference type="InterPro" id="IPR036638">
    <property type="entry name" value="HLH_DNA-bd_sf"/>
</dbReference>
<evidence type="ECO:0000256" key="1">
    <source>
        <dbReference type="ARBA" id="ARBA00004123"/>
    </source>
</evidence>
<gene>
    <name evidence="10" type="primary">LOC101400361</name>
</gene>
<evidence type="ECO:0000256" key="6">
    <source>
        <dbReference type="SAM" id="Coils"/>
    </source>
</evidence>
<sequence>MAGRKVGIWQPKQTAGRTRRSPRPNRPRRGRRAVPPRSLPLGNASSRCALIGRAPRYRPLVRRPEAFGRLPLARVRPSARPRSRNAGPHWLRRPPLALMCQFEGPRRRVAAQRSASPRESGKWGRRSLVPVLWWLGSRVSSVFLSLNRSSHNELEKHRRAKLRLYLEQLKQLVPLGPDSTRHTTLSLLKRAKMHIKKLEEQDRRALSIKEQLQREHRFLKRRLEQLSLQSLERVRTDSTGSAVSTDDSEQEVDVEGMEFGPGELDSVGSSSDVDDQYSLQSGGCSDGSYGPLCRRPGRPSLS</sequence>
<dbReference type="GeneID" id="101400361"/>
<dbReference type="PROSITE" id="PS50888">
    <property type="entry name" value="BHLH"/>
    <property type="match status" value="1"/>
</dbReference>
<feature type="compositionally biased region" description="Basic residues" evidence="7">
    <location>
        <begin position="17"/>
        <end position="34"/>
    </location>
</feature>
<feature type="domain" description="BHLH" evidence="8">
    <location>
        <begin position="146"/>
        <end position="198"/>
    </location>
</feature>
<evidence type="ECO:0000256" key="5">
    <source>
        <dbReference type="ARBA" id="ARBA00023242"/>
    </source>
</evidence>
<feature type="compositionally biased region" description="Acidic residues" evidence="7">
    <location>
        <begin position="246"/>
        <end position="256"/>
    </location>
</feature>
<feature type="region of interest" description="Disordered" evidence="7">
    <location>
        <begin position="234"/>
        <end position="302"/>
    </location>
</feature>
<feature type="coiled-coil region" evidence="6">
    <location>
        <begin position="195"/>
        <end position="229"/>
    </location>
</feature>
<dbReference type="Gene3D" id="4.10.280.10">
    <property type="entry name" value="Helix-loop-helix DNA-binding domain"/>
    <property type="match status" value="1"/>
</dbReference>
<evidence type="ECO:0000256" key="2">
    <source>
        <dbReference type="ARBA" id="ARBA00023015"/>
    </source>
</evidence>
<dbReference type="SUPFAM" id="SSF47459">
    <property type="entry name" value="HLH, helix-loop-helix DNA-binding domain"/>
    <property type="match status" value="1"/>
</dbReference>
<proteinExistence type="predicted"/>
<keyword evidence="2" id="KW-0805">Transcription regulation</keyword>
<keyword evidence="9" id="KW-1185">Reference proteome</keyword>
<dbReference type="InterPro" id="IPR011598">
    <property type="entry name" value="bHLH_dom"/>
</dbReference>
<evidence type="ECO:0000259" key="8">
    <source>
        <dbReference type="PROSITE" id="PS50888"/>
    </source>
</evidence>